<feature type="compositionally biased region" description="Basic and acidic residues" evidence="1">
    <location>
        <begin position="90"/>
        <end position="102"/>
    </location>
</feature>
<accession>A0AAV2CD02</accession>
<reference evidence="2 3" key="1">
    <citation type="submission" date="2024-04" db="EMBL/GenBank/DDBJ databases">
        <authorList>
            <person name="Fracassetti M."/>
        </authorList>
    </citation>
    <scope>NUCLEOTIDE SEQUENCE [LARGE SCALE GENOMIC DNA]</scope>
</reference>
<feature type="region of interest" description="Disordered" evidence="1">
    <location>
        <begin position="1"/>
        <end position="102"/>
    </location>
</feature>
<proteinExistence type="predicted"/>
<feature type="compositionally biased region" description="Polar residues" evidence="1">
    <location>
        <begin position="33"/>
        <end position="45"/>
    </location>
</feature>
<dbReference type="AlphaFoldDB" id="A0AAV2CD02"/>
<organism evidence="2 3">
    <name type="scientific">Linum trigynum</name>
    <dbReference type="NCBI Taxonomy" id="586398"/>
    <lineage>
        <taxon>Eukaryota</taxon>
        <taxon>Viridiplantae</taxon>
        <taxon>Streptophyta</taxon>
        <taxon>Embryophyta</taxon>
        <taxon>Tracheophyta</taxon>
        <taxon>Spermatophyta</taxon>
        <taxon>Magnoliopsida</taxon>
        <taxon>eudicotyledons</taxon>
        <taxon>Gunneridae</taxon>
        <taxon>Pentapetalae</taxon>
        <taxon>rosids</taxon>
        <taxon>fabids</taxon>
        <taxon>Malpighiales</taxon>
        <taxon>Linaceae</taxon>
        <taxon>Linum</taxon>
    </lineage>
</organism>
<protein>
    <submittedName>
        <fullName evidence="2">Uncharacterized protein</fullName>
    </submittedName>
</protein>
<evidence type="ECO:0000313" key="2">
    <source>
        <dbReference type="EMBL" id="CAL1354403.1"/>
    </source>
</evidence>
<evidence type="ECO:0000256" key="1">
    <source>
        <dbReference type="SAM" id="MobiDB-lite"/>
    </source>
</evidence>
<dbReference type="EMBL" id="OZ034813">
    <property type="protein sequence ID" value="CAL1354403.1"/>
    <property type="molecule type" value="Genomic_DNA"/>
</dbReference>
<gene>
    <name evidence="2" type="ORF">LTRI10_LOCUS2217</name>
</gene>
<sequence length="102" mass="11199">MEGAGMENKGRGHGSQTGESTPRHWAPGHDTEQTQSRQMGRSSSPRPMMKAKPKLVSPKGFPVRKSPITRIGGGPHKLRRLSPELGPTRPLEDGNRDRPRQA</sequence>
<name>A0AAV2CD02_9ROSI</name>
<dbReference type="Proteomes" id="UP001497516">
    <property type="component" value="Chromosome 1"/>
</dbReference>
<keyword evidence="3" id="KW-1185">Reference proteome</keyword>
<evidence type="ECO:0000313" key="3">
    <source>
        <dbReference type="Proteomes" id="UP001497516"/>
    </source>
</evidence>